<sequence>MTNKLFTLLLTCSFVISFAQQKTLNDITTFKIKNSGSFLDSNNDVDGYYFYYEVDKLKKGKREYAIKMLDNNLNELATKSYVDDKNTYLAQSNFNNDALMFAMVNLKERQYKLVQFDKQGNQSDEQIIPVSKKEIRWLSAMMQSGNFNLLYPVDNKGFLFNYVRDNKKLGYGLKYISTDGGKSWDFNSPSEAKEILTFNPIQANEDVIVALESSKKSVLSKSIDMKVLVIDINSGKKLFERSYDKSDDPRLITNAFLTKDKKVVLLGEYFDSGDNIMTSKSLGLFSQTLDYEGKKLSDSKVDWENQIDAMMPPDSEGKKRARGYVYFHDIQKTDTGYYCIGERYRKTASAGGIALAVLSRGNSNVTQLTITDAVIFKFNDNFELQAIDNFPKGKSRAPSITDFGSPQLNAHALKSFGAFDYGFTQRHSSRDRFYAMFIDYERLKGEKNKLAFKSIIYNDGQLSEDKIYLENNDSKTKYRVLPGKLGHVLLMEYNKKKKTLDIHLEKLNID</sequence>
<feature type="signal peptide" evidence="1">
    <location>
        <begin position="1"/>
        <end position="19"/>
    </location>
</feature>
<protein>
    <submittedName>
        <fullName evidence="2">DUF6770 family protein</fullName>
    </submittedName>
</protein>
<dbReference type="EMBL" id="JBHSAT010000021">
    <property type="protein sequence ID" value="MFC3877860.1"/>
    <property type="molecule type" value="Genomic_DNA"/>
</dbReference>
<gene>
    <name evidence="2" type="ORF">ACFOSX_11545</name>
</gene>
<proteinExistence type="predicted"/>
<comment type="caution">
    <text evidence="2">The sequence shown here is derived from an EMBL/GenBank/DDBJ whole genome shotgun (WGS) entry which is preliminary data.</text>
</comment>
<evidence type="ECO:0000313" key="2">
    <source>
        <dbReference type="EMBL" id="MFC3877860.1"/>
    </source>
</evidence>
<reference evidence="3" key="1">
    <citation type="journal article" date="2019" name="Int. J. Syst. Evol. Microbiol.">
        <title>The Global Catalogue of Microorganisms (GCM) 10K type strain sequencing project: providing services to taxonomists for standard genome sequencing and annotation.</title>
        <authorList>
            <consortium name="The Broad Institute Genomics Platform"/>
            <consortium name="The Broad Institute Genome Sequencing Center for Infectious Disease"/>
            <person name="Wu L."/>
            <person name="Ma J."/>
        </authorList>
    </citation>
    <scope>NUCLEOTIDE SEQUENCE [LARGE SCALE GENOMIC DNA]</scope>
    <source>
        <strain evidence="3">CECT 8979</strain>
    </source>
</reference>
<dbReference type="Proteomes" id="UP001595812">
    <property type="component" value="Unassembled WGS sequence"/>
</dbReference>
<name>A0ABV8ALS0_9FLAO</name>
<dbReference type="Pfam" id="PF20559">
    <property type="entry name" value="DUF6770"/>
    <property type="match status" value="1"/>
</dbReference>
<dbReference type="InterPro" id="IPR046661">
    <property type="entry name" value="DUF6770"/>
</dbReference>
<feature type="chain" id="PRO_5046870722" evidence="1">
    <location>
        <begin position="20"/>
        <end position="510"/>
    </location>
</feature>
<keyword evidence="3" id="KW-1185">Reference proteome</keyword>
<evidence type="ECO:0000313" key="3">
    <source>
        <dbReference type="Proteomes" id="UP001595812"/>
    </source>
</evidence>
<keyword evidence="1" id="KW-0732">Signal</keyword>
<dbReference type="RefSeq" id="WP_386101085.1">
    <property type="nucleotide sequence ID" value="NZ_JBHSAT010000021.1"/>
</dbReference>
<organism evidence="2 3">
    <name type="scientific">Winogradskyella maritima</name>
    <dbReference type="NCBI Taxonomy" id="1517766"/>
    <lineage>
        <taxon>Bacteria</taxon>
        <taxon>Pseudomonadati</taxon>
        <taxon>Bacteroidota</taxon>
        <taxon>Flavobacteriia</taxon>
        <taxon>Flavobacteriales</taxon>
        <taxon>Flavobacteriaceae</taxon>
        <taxon>Winogradskyella</taxon>
    </lineage>
</organism>
<evidence type="ECO:0000256" key="1">
    <source>
        <dbReference type="SAM" id="SignalP"/>
    </source>
</evidence>
<accession>A0ABV8ALS0</accession>